<accession>A0ABM9P0T3</accession>
<name>A0ABM9P0T3_9FLAO</name>
<organism evidence="1 2">
    <name type="scientific">Tenacibaculum platacis</name>
    <dbReference type="NCBI Taxonomy" id="3137852"/>
    <lineage>
        <taxon>Bacteria</taxon>
        <taxon>Pseudomonadati</taxon>
        <taxon>Bacteroidota</taxon>
        <taxon>Flavobacteriia</taxon>
        <taxon>Flavobacteriales</taxon>
        <taxon>Flavobacteriaceae</taxon>
        <taxon>Tenacibaculum</taxon>
    </lineage>
</organism>
<protein>
    <submittedName>
        <fullName evidence="1">Uncharacterized protein</fullName>
    </submittedName>
</protein>
<reference evidence="1 2" key="1">
    <citation type="submission" date="2024-05" db="EMBL/GenBank/DDBJ databases">
        <authorList>
            <person name="Duchaud E."/>
        </authorList>
    </citation>
    <scope>NUCLEOTIDE SEQUENCE [LARGE SCALE GENOMIC DNA]</scope>
    <source>
        <strain evidence="1">Ena-SAMPLE-TAB-13-05-2024-13:56:06:370-140302</strain>
    </source>
</reference>
<proteinExistence type="predicted"/>
<evidence type="ECO:0000313" key="2">
    <source>
        <dbReference type="Proteomes" id="UP001497416"/>
    </source>
</evidence>
<sequence>MAIPKKGSRKIIVNNEKYKWLIRKKGTYSQTVFGNGKLHIAIELEENPGASLFIISDRSHPNDIETKSINPIKPSDISNWILQAYDLGWNPSDMGKPLQTRIINGKMELV</sequence>
<keyword evidence="2" id="KW-1185">Reference proteome</keyword>
<comment type="caution">
    <text evidence="1">The sequence shown here is derived from an EMBL/GenBank/DDBJ whole genome shotgun (WGS) entry which is preliminary data.</text>
</comment>
<dbReference type="Proteomes" id="UP001497416">
    <property type="component" value="Unassembled WGS sequence"/>
</dbReference>
<dbReference type="EMBL" id="CAXIXY010000004">
    <property type="protein sequence ID" value="CAL2085922.1"/>
    <property type="molecule type" value="Genomic_DNA"/>
</dbReference>
<dbReference type="RefSeq" id="WP_348712100.1">
    <property type="nucleotide sequence ID" value="NZ_CAXIXY010000004.1"/>
</dbReference>
<evidence type="ECO:0000313" key="1">
    <source>
        <dbReference type="EMBL" id="CAL2085922.1"/>
    </source>
</evidence>
<gene>
    <name evidence="1" type="ORF">T190607A01A_20554</name>
</gene>